<dbReference type="Proteomes" id="UP000182740">
    <property type="component" value="Unassembled WGS sequence"/>
</dbReference>
<keyword evidence="2" id="KW-0732">Signal</keyword>
<evidence type="ECO:0000313" key="4">
    <source>
        <dbReference type="Proteomes" id="UP000182740"/>
    </source>
</evidence>
<keyword evidence="4" id="KW-1185">Reference proteome</keyword>
<proteinExistence type="predicted"/>
<organism evidence="3 4">
    <name type="scientific">Amycolatopsis australiensis</name>
    <dbReference type="NCBI Taxonomy" id="546364"/>
    <lineage>
        <taxon>Bacteria</taxon>
        <taxon>Bacillati</taxon>
        <taxon>Actinomycetota</taxon>
        <taxon>Actinomycetes</taxon>
        <taxon>Pseudonocardiales</taxon>
        <taxon>Pseudonocardiaceae</taxon>
        <taxon>Amycolatopsis</taxon>
    </lineage>
</organism>
<evidence type="ECO:0000313" key="3">
    <source>
        <dbReference type="EMBL" id="SFW67538.1"/>
    </source>
</evidence>
<keyword evidence="1" id="KW-0472">Membrane</keyword>
<gene>
    <name evidence="3" type="ORF">SAMN04489730_2739</name>
</gene>
<reference evidence="4" key="1">
    <citation type="submission" date="2016-11" db="EMBL/GenBank/DDBJ databases">
        <authorList>
            <person name="Varghese N."/>
            <person name="Submissions S."/>
        </authorList>
    </citation>
    <scope>NUCLEOTIDE SEQUENCE [LARGE SCALE GENOMIC DNA]</scope>
    <source>
        <strain evidence="4">DSM 44671</strain>
    </source>
</reference>
<evidence type="ECO:0008006" key="5">
    <source>
        <dbReference type="Google" id="ProtNLM"/>
    </source>
</evidence>
<evidence type="ECO:0000256" key="2">
    <source>
        <dbReference type="SAM" id="SignalP"/>
    </source>
</evidence>
<feature type="chain" id="PRO_5012023968" description="SURF1-like protein" evidence="2">
    <location>
        <begin position="27"/>
        <end position="234"/>
    </location>
</feature>
<feature type="signal peptide" evidence="2">
    <location>
        <begin position="1"/>
        <end position="26"/>
    </location>
</feature>
<sequence>MTVTRSAWCVLAAALLGLGSPGAATAVAPVWVPLTADRLAAAVAAAHTPEAIGYARTNLRRPGRPEPAGITVAATGIPAYTLDPAFVRGDGTGPAAVLAYVAVVARAADGRTTTIEATPAAAGWRVTTALSGDDETRLARELRPGTVLLSEPQINGWYELGPGGVRLLRASLPQNPVGALVPLTEYQHQVHDRYADKQPGAARSPAWPWWSAAGAAVAAAAVFGLRRLRTASRS</sequence>
<dbReference type="STRING" id="546364.SAMN04489730_2739"/>
<dbReference type="EMBL" id="FPJG01000006">
    <property type="protein sequence ID" value="SFW67538.1"/>
    <property type="molecule type" value="Genomic_DNA"/>
</dbReference>
<keyword evidence="1" id="KW-1133">Transmembrane helix</keyword>
<keyword evidence="1" id="KW-0812">Transmembrane</keyword>
<evidence type="ECO:0000256" key="1">
    <source>
        <dbReference type="SAM" id="Phobius"/>
    </source>
</evidence>
<dbReference type="AlphaFoldDB" id="A0A1K1R5M5"/>
<protein>
    <recommendedName>
        <fullName evidence="5">SURF1-like protein</fullName>
    </recommendedName>
</protein>
<accession>A0A1K1R5M5</accession>
<name>A0A1K1R5M5_9PSEU</name>
<feature type="transmembrane region" description="Helical" evidence="1">
    <location>
        <begin position="207"/>
        <end position="225"/>
    </location>
</feature>